<sequence length="499" mass="53976">MHHSLQRLALIPLLLLGACSLWPEYEKPAVAIPQAFKQADTVNGWKTGQPGDEQLRTAWWESYHDAQLNSLVTQAINANQNLVLAEANFRRAAAASSVNRSALWPTVTANGSATRAKRSTNAVRIGADPIIETYNLSLNASWEPDIWGRIRKQIESGDALLQASKADIEVSRLSLIASLAQEYFQLRVLDTQLLLLDDTLKALDRSKQVTLNRYRAGVATKTDVNQADALHKNTLVVAAETRLQRAQSEHAIALLLGKAPAELNIAANPFNMQTQLTPPAVPVSLPAALLERRPDISAAERRVAAANAEIGIAKTAYFPSLNLTAGAGYQSNAFSNLISTPSRIWSIGPLIALNVFDGGLRKAQTDAAIAGYDATVAQYRQTVLTAFQEVEDQLAAISLLSEQAGYQQAAIKASSDALQESTNRYKAGTLDYLNVITWQTNTLNNQRNLIAIHGRQLQASVALVRAIGGGWSNQLNAGSALNSTSQPENTSGQHPQTTH</sequence>
<evidence type="ECO:0000256" key="3">
    <source>
        <dbReference type="SAM" id="MobiDB-lite"/>
    </source>
</evidence>
<evidence type="ECO:0000256" key="2">
    <source>
        <dbReference type="RuleBase" id="RU362097"/>
    </source>
</evidence>
<dbReference type="NCBIfam" id="TIGR01845">
    <property type="entry name" value="outer_NodT"/>
    <property type="match status" value="1"/>
</dbReference>
<keyword evidence="2" id="KW-1134">Transmembrane beta strand</keyword>
<organism evidence="4 5">
    <name type="scientific">Methylophilus luteus</name>
    <dbReference type="NCBI Taxonomy" id="640108"/>
    <lineage>
        <taxon>Bacteria</taxon>
        <taxon>Pseudomonadati</taxon>
        <taxon>Pseudomonadota</taxon>
        <taxon>Betaproteobacteria</taxon>
        <taxon>Nitrosomonadales</taxon>
        <taxon>Methylophilaceae</taxon>
        <taxon>Methylophilus</taxon>
    </lineage>
</organism>
<dbReference type="RefSeq" id="WP_379055445.1">
    <property type="nucleotide sequence ID" value="NZ_JBHTKB010000001.1"/>
</dbReference>
<evidence type="ECO:0000256" key="1">
    <source>
        <dbReference type="ARBA" id="ARBA00007613"/>
    </source>
</evidence>
<dbReference type="InterPro" id="IPR003423">
    <property type="entry name" value="OMP_efflux"/>
</dbReference>
<name>A0ABW3F2L6_9PROT</name>
<dbReference type="SUPFAM" id="SSF56954">
    <property type="entry name" value="Outer membrane efflux proteins (OEP)"/>
    <property type="match status" value="1"/>
</dbReference>
<proteinExistence type="inferred from homology"/>
<dbReference type="Proteomes" id="UP001597128">
    <property type="component" value="Unassembled WGS sequence"/>
</dbReference>
<gene>
    <name evidence="4" type="ORF">ACFQ1Z_02840</name>
</gene>
<dbReference type="PANTHER" id="PTHR30203:SF33">
    <property type="entry name" value="BLR4455 PROTEIN"/>
    <property type="match status" value="1"/>
</dbReference>
<keyword evidence="2" id="KW-0472">Membrane</keyword>
<dbReference type="Gene3D" id="2.20.200.10">
    <property type="entry name" value="Outer membrane efflux proteins (OEP)"/>
    <property type="match status" value="1"/>
</dbReference>
<protein>
    <submittedName>
        <fullName evidence="4">Efflux transporter outer membrane subunit</fullName>
    </submittedName>
</protein>
<keyword evidence="2" id="KW-0449">Lipoprotein</keyword>
<evidence type="ECO:0000313" key="5">
    <source>
        <dbReference type="Proteomes" id="UP001597128"/>
    </source>
</evidence>
<dbReference type="PROSITE" id="PS51257">
    <property type="entry name" value="PROKAR_LIPOPROTEIN"/>
    <property type="match status" value="1"/>
</dbReference>
<dbReference type="Gene3D" id="1.20.1600.10">
    <property type="entry name" value="Outer membrane efflux proteins (OEP)"/>
    <property type="match status" value="1"/>
</dbReference>
<feature type="region of interest" description="Disordered" evidence="3">
    <location>
        <begin position="478"/>
        <end position="499"/>
    </location>
</feature>
<dbReference type="Pfam" id="PF02321">
    <property type="entry name" value="OEP"/>
    <property type="match status" value="2"/>
</dbReference>
<reference evidence="5" key="1">
    <citation type="journal article" date="2019" name="Int. J. Syst. Evol. Microbiol.">
        <title>The Global Catalogue of Microorganisms (GCM) 10K type strain sequencing project: providing services to taxonomists for standard genome sequencing and annotation.</title>
        <authorList>
            <consortium name="The Broad Institute Genomics Platform"/>
            <consortium name="The Broad Institute Genome Sequencing Center for Infectious Disease"/>
            <person name="Wu L."/>
            <person name="Ma J."/>
        </authorList>
    </citation>
    <scope>NUCLEOTIDE SEQUENCE [LARGE SCALE GENOMIC DNA]</scope>
    <source>
        <strain evidence="5">CCUG 58412</strain>
    </source>
</reference>
<comment type="caution">
    <text evidence="4">The sequence shown here is derived from an EMBL/GenBank/DDBJ whole genome shotgun (WGS) entry which is preliminary data.</text>
</comment>
<keyword evidence="2" id="KW-0812">Transmembrane</keyword>
<comment type="similarity">
    <text evidence="1 2">Belongs to the outer membrane factor (OMF) (TC 1.B.17) family.</text>
</comment>
<dbReference type="EMBL" id="JBHTKB010000001">
    <property type="protein sequence ID" value="MFD0912475.1"/>
    <property type="molecule type" value="Genomic_DNA"/>
</dbReference>
<accession>A0ABW3F2L6</accession>
<keyword evidence="5" id="KW-1185">Reference proteome</keyword>
<evidence type="ECO:0000313" key="4">
    <source>
        <dbReference type="EMBL" id="MFD0912475.1"/>
    </source>
</evidence>
<dbReference type="PANTHER" id="PTHR30203">
    <property type="entry name" value="OUTER MEMBRANE CATION EFFLUX PROTEIN"/>
    <property type="match status" value="1"/>
</dbReference>
<dbReference type="InterPro" id="IPR010131">
    <property type="entry name" value="MdtP/NodT-like"/>
</dbReference>
<comment type="subcellular location">
    <subcellularLocation>
        <location evidence="2">Cell membrane</location>
        <topology evidence="2">Lipid-anchor</topology>
    </subcellularLocation>
</comment>
<keyword evidence="2" id="KW-0564">Palmitate</keyword>